<accession>A0A5J4WNA5</accession>
<feature type="region of interest" description="Disordered" evidence="2">
    <location>
        <begin position="986"/>
        <end position="1008"/>
    </location>
</feature>
<evidence type="ECO:0000256" key="2">
    <source>
        <dbReference type="SAM" id="MobiDB-lite"/>
    </source>
</evidence>
<feature type="region of interest" description="Disordered" evidence="2">
    <location>
        <begin position="220"/>
        <end position="248"/>
    </location>
</feature>
<feature type="region of interest" description="Disordered" evidence="2">
    <location>
        <begin position="125"/>
        <end position="201"/>
    </location>
</feature>
<feature type="compositionally biased region" description="Low complexity" evidence="2">
    <location>
        <begin position="987"/>
        <end position="1007"/>
    </location>
</feature>
<feature type="compositionally biased region" description="Polar residues" evidence="2">
    <location>
        <begin position="1607"/>
        <end position="1616"/>
    </location>
</feature>
<dbReference type="SUPFAM" id="SSF56112">
    <property type="entry name" value="Protein kinase-like (PK-like)"/>
    <property type="match status" value="1"/>
</dbReference>
<feature type="compositionally biased region" description="Basic and acidic residues" evidence="2">
    <location>
        <begin position="1287"/>
        <end position="1298"/>
    </location>
</feature>
<dbReference type="PROSITE" id="PS51257">
    <property type="entry name" value="PROKAR_LIPOPROTEIN"/>
    <property type="match status" value="1"/>
</dbReference>
<feature type="compositionally biased region" description="Basic and acidic residues" evidence="2">
    <location>
        <begin position="185"/>
        <end position="201"/>
    </location>
</feature>
<dbReference type="PANTHER" id="PTHR34491">
    <property type="entry name" value="A-TYPE INCLUSION PROTEIN, PUTATIVE-RELATED"/>
    <property type="match status" value="1"/>
</dbReference>
<feature type="region of interest" description="Disordered" evidence="2">
    <location>
        <begin position="1287"/>
        <end position="1309"/>
    </location>
</feature>
<name>A0A5J4WNA5_9EUKA</name>
<feature type="coiled-coil region" evidence="1">
    <location>
        <begin position="1226"/>
        <end position="1258"/>
    </location>
</feature>
<comment type="caution">
    <text evidence="3">The sequence shown here is derived from an EMBL/GenBank/DDBJ whole genome shotgun (WGS) entry which is preliminary data.</text>
</comment>
<keyword evidence="1" id="KW-0175">Coiled coil</keyword>
<feature type="region of interest" description="Disordered" evidence="2">
    <location>
        <begin position="1133"/>
        <end position="1156"/>
    </location>
</feature>
<protein>
    <recommendedName>
        <fullName evidence="5">Protein kinase domain-containing protein</fullName>
    </recommendedName>
</protein>
<feature type="compositionally biased region" description="Basic and acidic residues" evidence="2">
    <location>
        <begin position="125"/>
        <end position="137"/>
    </location>
</feature>
<feature type="region of interest" description="Disordered" evidence="2">
    <location>
        <begin position="1578"/>
        <end position="1616"/>
    </location>
</feature>
<organism evidence="3 4">
    <name type="scientific">Streblomastix strix</name>
    <dbReference type="NCBI Taxonomy" id="222440"/>
    <lineage>
        <taxon>Eukaryota</taxon>
        <taxon>Metamonada</taxon>
        <taxon>Preaxostyla</taxon>
        <taxon>Oxymonadida</taxon>
        <taxon>Streblomastigidae</taxon>
        <taxon>Streblomastix</taxon>
    </lineage>
</organism>
<evidence type="ECO:0008006" key="5">
    <source>
        <dbReference type="Google" id="ProtNLM"/>
    </source>
</evidence>
<feature type="region of interest" description="Disordered" evidence="2">
    <location>
        <begin position="1515"/>
        <end position="1535"/>
    </location>
</feature>
<feature type="compositionally biased region" description="Polar residues" evidence="2">
    <location>
        <begin position="1524"/>
        <end position="1535"/>
    </location>
</feature>
<feature type="compositionally biased region" description="Acidic residues" evidence="2">
    <location>
        <begin position="1592"/>
        <end position="1602"/>
    </location>
</feature>
<evidence type="ECO:0000313" key="3">
    <source>
        <dbReference type="EMBL" id="KAA6395885.1"/>
    </source>
</evidence>
<gene>
    <name evidence="3" type="ORF">EZS28_008584</name>
</gene>
<feature type="compositionally biased region" description="Basic and acidic residues" evidence="2">
    <location>
        <begin position="165"/>
        <end position="174"/>
    </location>
</feature>
<evidence type="ECO:0000256" key="1">
    <source>
        <dbReference type="SAM" id="Coils"/>
    </source>
</evidence>
<evidence type="ECO:0000313" key="4">
    <source>
        <dbReference type="Proteomes" id="UP000324800"/>
    </source>
</evidence>
<sequence>MEAKRQDVFATGINCRDMGILAAYPPATTFASLSCNIPLNAEIWIRFIRAARELLKFEIIDVLRPWEVIGGSISKINTSMNADLHSTDFDKLQFALTQPLAAAREYRISIRYVLCETVFMSSSKADDSESDSLKSKENVTTGVKAGEVIQPPNEFLSNAINKSRINKDSSDNKKKNQVKSVQDNNDEKKGQTKQVDSEYKIRKQDEQEWNTLVRDINQKANSNGDKIKKSSSYISQNKQQNQIGPNNTQEEQLQDQIGQQQDTEDGRLLMEEGQAGSLIQRMEETSNGLVFEVNWSFFTIGYKHPNLIKTFPEHQQKNISRIQTVHLCFDRPIDIDVARSNIKVYPPHLFIIRPDPINACILDLIPHTPLLPSTVYSIRISKWIYDFMRFRMLNSAIIQFRTGNYFINEQAILLTKKPRSLGMIRAEVKDFREFDIVSQPRPLINSNDQYVTTRTSIYPVISKPAKSGPQSSAYIAAESKTAYLRFLSRDGVWGRIDRKDDELGEQKGFASSSIEMNQLGIPNSESSLYNIEGKKRQDIYERIEDIGIQGAKDLQYKSDQNGWDGSYDNEPQLPNYSQLMSVTQRSTDSIVSGTTGTNTITQRSLETQALRNNYQVPSLKEKVNQLDSKNIGLQKIKTTGNAYPIQLYFCPCADTAIVHVLQSPLISKLFSIRHRFLVPYYGVIVSTNGVSIATAKPPPLTLHSLLHKQHVMVSYAEILRLCYGISTAMEYLHTRIRAPTHSESLRGLPPMIGKGEIGAGRAYVPVLHGSIHDSSLITLTPKTHAPLLTLFGLGRMTQYLSIVGKTQGMINKIQGSLLSEDQIGNQSNKNNEIERDQKGYVKLRGVAAHGSTDQTSKLNNTNFDLQTKYDDDYIDPAMENIFLRSYYSMKNNEKMVNDHFALHDVVLYPQEAIQQQQSQKQLNEQKKDQSTQQIKITTSAEGRSLVIDEKLTQAFSSSTKINSNIQQDSTQNGNDTSIQQLQDVNLSKAQSATQQPKQPQQTTGQQQLSNQFSLDPNQLSKTTPQAEKILQLQSRIDMLNAVPVTYSNPLSPLLFVPSSHVTADDINGFGLLVYEISTGKEGGRSIWGDKDTVKTISGVGADSIPWPFIRWVIKSCLGMGDLLVAASGRVKTNKQQSQPITANQQNNSQLQDKDNSLQVQGGDSEYVSENRNINEDVKSNRKTLDIEEMEEKLEYEKRTKKQPGVNMLPTFTLLREMFRLELVEIYKAELEQTQQLKKRNIEIEKKIEQRRLADLEAQAALGPAASFQAKLDSVIANKSKVDIFREKKEQTENDKQQNDSKQQNISTFNETKIERKPQATLVNLLLSKTITPITETRSELIISKTFPSISRHQQNTRSLELQNIGSSVEGWKEGSNIDLNGKVGVGIQGQHLLQQATIPGTSSEWKVPKHFLQETEMPEEIQQMTDQLPIIERRRGYGSNRRMQGGIDNIYGKNFDKHSSQNFNVVDGQRYAEGGQLTFSARYGADGGQYLEDDDLDLGDSEDISLTKAMPKHNNGYGYAGSSRRGNVEQSGGMLSSQYNEQSDQILRGNYSGYGPMDERSTSQDYFISRNQKLTGGLKERGAWRMGKTNKDDDDDDSDVPDELLPTFSTGDARSTTNEAMMMLAVRDEARKAEQMSSSFLKPADRAETVQLLRDKIDNEKPSTVESMLLPQHKFILKETQHEILNGEGGLNLQMEQGPSFYQICRSPLILSAVMSDPRNLIMARAIREKLIGNQSTSHKDLPSVLMESLWLAEGTFGPTTQQRRDELLDQQKLKYNTKSLASAKQVDGTWLKKNVFNAMGKMRSNVVKSLLKEDGGIGPVRGTSVISWIEDAEFHNDFLRSIKSNAGV</sequence>
<dbReference type="OrthoDB" id="10680317at2759"/>
<proteinExistence type="predicted"/>
<dbReference type="InterPro" id="IPR011009">
    <property type="entry name" value="Kinase-like_dom_sf"/>
</dbReference>
<dbReference type="Proteomes" id="UP000324800">
    <property type="component" value="Unassembled WGS sequence"/>
</dbReference>
<dbReference type="PANTHER" id="PTHR34491:SF156">
    <property type="entry name" value="KINESIN MOTOR DOMAIN-CONTAINING PROTEIN"/>
    <property type="match status" value="1"/>
</dbReference>
<reference evidence="3 4" key="1">
    <citation type="submission" date="2019-03" db="EMBL/GenBank/DDBJ databases">
        <title>Single cell metagenomics reveals metabolic interactions within the superorganism composed of flagellate Streblomastix strix and complex community of Bacteroidetes bacteria on its surface.</title>
        <authorList>
            <person name="Treitli S.C."/>
            <person name="Kolisko M."/>
            <person name="Husnik F."/>
            <person name="Keeling P."/>
            <person name="Hampl V."/>
        </authorList>
    </citation>
    <scope>NUCLEOTIDE SEQUENCE [LARGE SCALE GENOMIC DNA]</scope>
    <source>
        <strain evidence="3">ST1C</strain>
    </source>
</reference>
<dbReference type="EMBL" id="SNRW01001569">
    <property type="protein sequence ID" value="KAA6395885.1"/>
    <property type="molecule type" value="Genomic_DNA"/>
</dbReference>